<sequence>MSVPVRQVENVATYSPGRPPVRFPHQLDNYGKSSARTSLITTAQVPLSNAYKRLRWSPRIPRNKSGMRDGLWKSAEWRLIKAVVNRFDELRSRGPSDPLDLRRGL</sequence>
<reference evidence="2 3" key="1">
    <citation type="submission" date="2019-03" db="EMBL/GenBank/DDBJ databases">
        <title>First draft genome of Liparis tanakae, snailfish: a comprehensive survey of snailfish specific genes.</title>
        <authorList>
            <person name="Kim W."/>
            <person name="Song I."/>
            <person name="Jeong J.-H."/>
            <person name="Kim D."/>
            <person name="Kim S."/>
            <person name="Ryu S."/>
            <person name="Song J.Y."/>
            <person name="Lee S.K."/>
        </authorList>
    </citation>
    <scope>NUCLEOTIDE SEQUENCE [LARGE SCALE GENOMIC DNA]</scope>
    <source>
        <tissue evidence="2">Muscle</tissue>
    </source>
</reference>
<proteinExistence type="predicted"/>
<accession>A0A4Z2F3Z7</accession>
<evidence type="ECO:0000256" key="1">
    <source>
        <dbReference type="SAM" id="MobiDB-lite"/>
    </source>
</evidence>
<protein>
    <submittedName>
        <fullName evidence="2">Uncharacterized protein</fullName>
    </submittedName>
</protein>
<dbReference type="EMBL" id="SRLO01001700">
    <property type="protein sequence ID" value="TNN35835.1"/>
    <property type="molecule type" value="Genomic_DNA"/>
</dbReference>
<evidence type="ECO:0000313" key="2">
    <source>
        <dbReference type="EMBL" id="TNN35835.1"/>
    </source>
</evidence>
<organism evidence="2 3">
    <name type="scientific">Liparis tanakae</name>
    <name type="common">Tanaka's snailfish</name>
    <dbReference type="NCBI Taxonomy" id="230148"/>
    <lineage>
        <taxon>Eukaryota</taxon>
        <taxon>Metazoa</taxon>
        <taxon>Chordata</taxon>
        <taxon>Craniata</taxon>
        <taxon>Vertebrata</taxon>
        <taxon>Euteleostomi</taxon>
        <taxon>Actinopterygii</taxon>
        <taxon>Neopterygii</taxon>
        <taxon>Teleostei</taxon>
        <taxon>Neoteleostei</taxon>
        <taxon>Acanthomorphata</taxon>
        <taxon>Eupercaria</taxon>
        <taxon>Perciformes</taxon>
        <taxon>Cottioidei</taxon>
        <taxon>Cottales</taxon>
        <taxon>Liparidae</taxon>
        <taxon>Liparis</taxon>
    </lineage>
</organism>
<comment type="caution">
    <text evidence="2">The sequence shown here is derived from an EMBL/GenBank/DDBJ whole genome shotgun (WGS) entry which is preliminary data.</text>
</comment>
<evidence type="ECO:0000313" key="3">
    <source>
        <dbReference type="Proteomes" id="UP000314294"/>
    </source>
</evidence>
<name>A0A4Z2F3Z7_9TELE</name>
<dbReference type="AlphaFoldDB" id="A0A4Z2F3Z7"/>
<feature type="region of interest" description="Disordered" evidence="1">
    <location>
        <begin position="1"/>
        <end position="24"/>
    </location>
</feature>
<gene>
    <name evidence="2" type="ORF">EYF80_053998</name>
</gene>
<keyword evidence="3" id="KW-1185">Reference proteome</keyword>
<dbReference type="Proteomes" id="UP000314294">
    <property type="component" value="Unassembled WGS sequence"/>
</dbReference>